<dbReference type="EMBL" id="LHZN01000093">
    <property type="protein sequence ID" value="KXV42012.1"/>
    <property type="molecule type" value="Genomic_DNA"/>
</dbReference>
<protein>
    <recommendedName>
        <fullName evidence="1">Virulence-associated protein E-like domain-containing protein</fullName>
    </recommendedName>
</protein>
<evidence type="ECO:0000259" key="1">
    <source>
        <dbReference type="Pfam" id="PF05272"/>
    </source>
</evidence>
<organism evidence="3 4">
    <name type="scientific">Gluconobacter albidus</name>
    <dbReference type="NCBI Taxonomy" id="318683"/>
    <lineage>
        <taxon>Bacteria</taxon>
        <taxon>Pseudomonadati</taxon>
        <taxon>Pseudomonadota</taxon>
        <taxon>Alphaproteobacteria</taxon>
        <taxon>Acetobacterales</taxon>
        <taxon>Acetobacteraceae</taxon>
        <taxon>Gluconobacter</taxon>
    </lineage>
</organism>
<proteinExistence type="predicted"/>
<dbReference type="EMBL" id="BSNW01000006">
    <property type="protein sequence ID" value="GLQ68080.1"/>
    <property type="molecule type" value="Genomic_DNA"/>
</dbReference>
<keyword evidence="5" id="KW-1185">Reference proteome</keyword>
<dbReference type="AlphaFoldDB" id="A0AAW3R0B1"/>
<sequence length="484" mass="56261">MNTKIDFNEIYKLYKEVENVKMLASDMVLMLYRQYPDNIKEITDAVSKYKEISAIDIKNAKKQLIKNKTKAIEAKTLPEFIKTYFSLNGIDIDIQGGLKNKPHDISDNDDVEMELILRASNNAKIMFVSDIATNIQNEIIENDYPKEWRPYDYIQRNIISHMNDTTQEKRLEVIQPLMMSKGGFKDYTAFLDAARIISNDNPDYVAAVLYHFIWQAKRKMTGFNVDNHMMPIFTGKQNCGKSRFVNDYLLKPITGLFTEANFTQVGDDRNVALSTNNYVLFCDEMIGSNKTENNIIKNAISRKDIQYRPMGTNASLNVPNNVTFIGCTNESLADLIKDDTGARRFPIINYGDVGGYESPWMNPKFNEIDWFKLWCNVNPKEECVFKRHPNLLGLTMDNINENKYISPLQHWFMDMDDKPKSISPKDGKAMYLLYAEFIKTFHQSSKPISSTKFFRELSNYADEHNDLITKHTDRLRNKTYYWNQ</sequence>
<dbReference type="InterPro" id="IPR007936">
    <property type="entry name" value="VapE-like_dom"/>
</dbReference>
<dbReference type="Pfam" id="PF05272">
    <property type="entry name" value="VapE-like_dom"/>
    <property type="match status" value="1"/>
</dbReference>
<dbReference type="Proteomes" id="UP000075682">
    <property type="component" value="Unassembled WGS sequence"/>
</dbReference>
<feature type="domain" description="Virulence-associated protein E-like" evidence="1">
    <location>
        <begin position="196"/>
        <end position="350"/>
    </location>
</feature>
<reference evidence="3 4" key="2">
    <citation type="submission" date="2015-06" db="EMBL/GenBank/DDBJ databases">
        <title>Improved classification and identification of acetic acid bacteria using matrix-assisted laser desorption/ionization time-of-flight mass spectrometry; Gluconobacter nephelii and Gluconobacter uchimurae are later heterotypic synonyms of Gluconobacter japonicus and Gluconobacter oxydans, respectively.</title>
        <authorList>
            <person name="Li L."/>
            <person name="Cleenwerck I."/>
            <person name="De Vuyst L."/>
            <person name="Vandamme P."/>
        </authorList>
    </citation>
    <scope>NUCLEOTIDE SEQUENCE [LARGE SCALE GENOMIC DNA]</scope>
    <source>
        <strain evidence="3 4">LMG 1356</strain>
    </source>
</reference>
<accession>A0AAW3R0B1</accession>
<comment type="caution">
    <text evidence="3">The sequence shown here is derived from an EMBL/GenBank/DDBJ whole genome shotgun (WGS) entry which is preliminary data.</text>
</comment>
<name>A0AAW3R0B1_9PROT</name>
<dbReference type="Proteomes" id="UP001156672">
    <property type="component" value="Unassembled WGS sequence"/>
</dbReference>
<gene>
    <name evidence="3" type="ORF">AD941_02075</name>
    <name evidence="2" type="ORF">GCM10007866_05280</name>
</gene>
<evidence type="ECO:0000313" key="3">
    <source>
        <dbReference type="EMBL" id="KXV42012.1"/>
    </source>
</evidence>
<reference evidence="5" key="3">
    <citation type="journal article" date="2019" name="Int. J. Syst. Evol. Microbiol.">
        <title>The Global Catalogue of Microorganisms (GCM) 10K type strain sequencing project: providing services to taxonomists for standard genome sequencing and annotation.</title>
        <authorList>
            <consortium name="The Broad Institute Genomics Platform"/>
            <consortium name="The Broad Institute Genome Sequencing Center for Infectious Disease"/>
            <person name="Wu L."/>
            <person name="Ma J."/>
        </authorList>
    </citation>
    <scope>NUCLEOTIDE SEQUENCE [LARGE SCALE GENOMIC DNA]</scope>
    <source>
        <strain evidence="5">NBRC 3250</strain>
    </source>
</reference>
<evidence type="ECO:0000313" key="2">
    <source>
        <dbReference type="EMBL" id="GLQ68080.1"/>
    </source>
</evidence>
<reference evidence="2" key="1">
    <citation type="journal article" date="2014" name="Int. J. Syst. Evol. Microbiol.">
        <title>Complete genome of a new Firmicutes species belonging to the dominant human colonic microbiota ('Ruminococcus bicirculans') reveals two chromosomes and a selective capacity to utilize plant glucans.</title>
        <authorList>
            <consortium name="NISC Comparative Sequencing Program"/>
            <person name="Wegmann U."/>
            <person name="Louis P."/>
            <person name="Goesmann A."/>
            <person name="Henrissat B."/>
            <person name="Duncan S.H."/>
            <person name="Flint H.J."/>
        </authorList>
    </citation>
    <scope>NUCLEOTIDE SEQUENCE</scope>
    <source>
        <strain evidence="2">NBRC 3250</strain>
    </source>
</reference>
<evidence type="ECO:0000313" key="4">
    <source>
        <dbReference type="Proteomes" id="UP000075682"/>
    </source>
</evidence>
<dbReference type="RefSeq" id="WP_062027572.1">
    <property type="nucleotide sequence ID" value="NZ_BEWL01000001.1"/>
</dbReference>
<evidence type="ECO:0000313" key="5">
    <source>
        <dbReference type="Proteomes" id="UP001156672"/>
    </source>
</evidence>
<reference evidence="2" key="4">
    <citation type="submission" date="2023-01" db="EMBL/GenBank/DDBJ databases">
        <title>Draft genome sequence of Gluconobacter albidus strain NBRC 3250.</title>
        <authorList>
            <person name="Sun Q."/>
            <person name="Mori K."/>
        </authorList>
    </citation>
    <scope>NUCLEOTIDE SEQUENCE</scope>
    <source>
        <strain evidence="2">NBRC 3250</strain>
    </source>
</reference>